<evidence type="ECO:0000313" key="3">
    <source>
        <dbReference type="Proteomes" id="UP000305674"/>
    </source>
</evidence>
<protein>
    <submittedName>
        <fullName evidence="2">DUF2919 domain-containing protein</fullName>
    </submittedName>
</protein>
<keyword evidence="3" id="KW-1185">Reference proteome</keyword>
<keyword evidence="1" id="KW-0472">Membrane</keyword>
<comment type="caution">
    <text evidence="2">The sequence shown here is derived from an EMBL/GenBank/DDBJ whole genome shotgun (WGS) entry which is preliminary data.</text>
</comment>
<gene>
    <name evidence="2" type="ORF">FCL40_12675</name>
</gene>
<dbReference type="EMBL" id="SWCI01000007">
    <property type="protein sequence ID" value="TKB48555.1"/>
    <property type="molecule type" value="Genomic_DNA"/>
</dbReference>
<dbReference type="InterPro" id="IPR021318">
    <property type="entry name" value="DUF2919"/>
</dbReference>
<feature type="transmembrane region" description="Helical" evidence="1">
    <location>
        <begin position="133"/>
        <end position="152"/>
    </location>
</feature>
<keyword evidence="1" id="KW-1133">Transmembrane helix</keyword>
<dbReference type="Pfam" id="PF11143">
    <property type="entry name" value="DUF2919"/>
    <property type="match status" value="1"/>
</dbReference>
<dbReference type="AlphaFoldDB" id="A0A4U1BCF4"/>
<feature type="transmembrane region" description="Helical" evidence="1">
    <location>
        <begin position="73"/>
        <end position="89"/>
    </location>
</feature>
<sequence>MPPPSHSQRSAGRALLNYPIHAYDQHGSLKAPVWLYLLLAFLGRTWLLLAIAAASRTTGADILTLFYPDNHHFYLGLAAGLPVVILLVCGRLKSDHRPMLSALWRHGRWLLLATWLMDLSLQLSGILHARGLIGLYQSLPLLASFWFGWYLLKSRRISDYFDGAHVLSHGVTRG</sequence>
<feature type="transmembrane region" description="Helical" evidence="1">
    <location>
        <begin position="33"/>
        <end position="53"/>
    </location>
</feature>
<evidence type="ECO:0000313" key="2">
    <source>
        <dbReference type="EMBL" id="TKB48555.1"/>
    </source>
</evidence>
<keyword evidence="1" id="KW-0812">Transmembrane</keyword>
<accession>A0A4U1BCF4</accession>
<dbReference type="OrthoDB" id="6314776at2"/>
<proteinExistence type="predicted"/>
<name>A0A4U1BCF4_9GAMM</name>
<evidence type="ECO:0000256" key="1">
    <source>
        <dbReference type="SAM" id="Phobius"/>
    </source>
</evidence>
<reference evidence="2 3" key="1">
    <citation type="submission" date="2019-04" db="EMBL/GenBank/DDBJ databases">
        <authorList>
            <person name="Hwang J.C."/>
        </authorList>
    </citation>
    <scope>NUCLEOTIDE SEQUENCE [LARGE SCALE GENOMIC DNA]</scope>
    <source>
        <strain evidence="2 3">IMCC35001</strain>
    </source>
</reference>
<organism evidence="2 3">
    <name type="scientific">Ferrimonas sediminicola</name>
    <dbReference type="NCBI Taxonomy" id="2569538"/>
    <lineage>
        <taxon>Bacteria</taxon>
        <taxon>Pseudomonadati</taxon>
        <taxon>Pseudomonadota</taxon>
        <taxon>Gammaproteobacteria</taxon>
        <taxon>Alteromonadales</taxon>
        <taxon>Ferrimonadaceae</taxon>
        <taxon>Ferrimonas</taxon>
    </lineage>
</organism>
<feature type="transmembrane region" description="Helical" evidence="1">
    <location>
        <begin position="109"/>
        <end position="127"/>
    </location>
</feature>
<dbReference type="Proteomes" id="UP000305674">
    <property type="component" value="Unassembled WGS sequence"/>
</dbReference>